<dbReference type="PANTHER" id="PTHR36571">
    <property type="entry name" value="PROTEIN YGIW"/>
    <property type="match status" value="1"/>
</dbReference>
<keyword evidence="1 2" id="KW-0732">Signal</keyword>
<dbReference type="Proteomes" id="UP000664835">
    <property type="component" value="Unassembled WGS sequence"/>
</dbReference>
<reference evidence="3 4" key="1">
    <citation type="submission" date="2021-03" db="EMBL/GenBank/DDBJ databases">
        <title>Thiomicrorhabdus sp.nov.,novel sulfur-oxidizing bacteria isolated from coastal sediment.</title>
        <authorList>
            <person name="Liu X."/>
        </authorList>
    </citation>
    <scope>NUCLEOTIDE SEQUENCE [LARGE SCALE GENOMIC DNA]</scope>
    <source>
        <strain evidence="3 4">6S2-11</strain>
    </source>
</reference>
<accession>A0ABS3Q3P0</accession>
<name>A0ABS3Q3P0_9GAMM</name>
<keyword evidence="4" id="KW-1185">Reference proteome</keyword>
<evidence type="ECO:0000313" key="3">
    <source>
        <dbReference type="EMBL" id="MBO1926763.1"/>
    </source>
</evidence>
<dbReference type="NCBIfam" id="NF033674">
    <property type="entry name" value="stress_OB_fold"/>
    <property type="match status" value="1"/>
</dbReference>
<sequence length="117" mass="13293">MRSKVIISCMVLLSSFNIASANAQWSSTTKLMPLAEVVNQAKDDQWVKTRGYLVKRLSHDSYLLKMGTSELEVEIDQYVFPVQPFDESTLIEVEGEIDIDWPSGIELDVEKITIVNR</sequence>
<dbReference type="InterPro" id="IPR036700">
    <property type="entry name" value="BOBF_sf"/>
</dbReference>
<dbReference type="Gene3D" id="2.40.50.200">
    <property type="entry name" value="Bacterial OB-fold"/>
    <property type="match status" value="1"/>
</dbReference>
<dbReference type="SUPFAM" id="SSF101756">
    <property type="entry name" value="Hypothetical protein YgiW"/>
    <property type="match status" value="1"/>
</dbReference>
<dbReference type="PANTHER" id="PTHR36571:SF1">
    <property type="entry name" value="PROTEIN YGIW"/>
    <property type="match status" value="1"/>
</dbReference>
<evidence type="ECO:0000256" key="1">
    <source>
        <dbReference type="ARBA" id="ARBA00022729"/>
    </source>
</evidence>
<evidence type="ECO:0000313" key="4">
    <source>
        <dbReference type="Proteomes" id="UP000664835"/>
    </source>
</evidence>
<dbReference type="RefSeq" id="WP_208148211.1">
    <property type="nucleotide sequence ID" value="NZ_JAGETV010000005.1"/>
</dbReference>
<feature type="signal peptide" evidence="2">
    <location>
        <begin position="1"/>
        <end position="23"/>
    </location>
</feature>
<comment type="caution">
    <text evidence="3">The sequence shown here is derived from an EMBL/GenBank/DDBJ whole genome shotgun (WGS) entry which is preliminary data.</text>
</comment>
<dbReference type="EMBL" id="JAGETV010000005">
    <property type="protein sequence ID" value="MBO1926763.1"/>
    <property type="molecule type" value="Genomic_DNA"/>
</dbReference>
<proteinExistence type="predicted"/>
<dbReference type="InterPro" id="IPR005220">
    <property type="entry name" value="CarO-like"/>
</dbReference>
<evidence type="ECO:0000256" key="2">
    <source>
        <dbReference type="SAM" id="SignalP"/>
    </source>
</evidence>
<protein>
    <submittedName>
        <fullName evidence="3">NirD/YgiW/YdeI family stress tolerance protein</fullName>
    </submittedName>
</protein>
<gene>
    <name evidence="3" type="ORF">J3998_04175</name>
</gene>
<dbReference type="Pfam" id="PF04076">
    <property type="entry name" value="BOF"/>
    <property type="match status" value="1"/>
</dbReference>
<organism evidence="3 4">
    <name type="scientific">Thiomicrorhabdus marina</name>
    <dbReference type="NCBI Taxonomy" id="2818442"/>
    <lineage>
        <taxon>Bacteria</taxon>
        <taxon>Pseudomonadati</taxon>
        <taxon>Pseudomonadota</taxon>
        <taxon>Gammaproteobacteria</taxon>
        <taxon>Thiotrichales</taxon>
        <taxon>Piscirickettsiaceae</taxon>
        <taxon>Thiomicrorhabdus</taxon>
    </lineage>
</organism>
<feature type="chain" id="PRO_5046857897" evidence="2">
    <location>
        <begin position="24"/>
        <end position="117"/>
    </location>
</feature>